<name>A0A1G1VQF0_9BACT</name>
<dbReference type="AlphaFoldDB" id="A0A1G1VQF0"/>
<reference evidence="2 3" key="1">
    <citation type="journal article" date="2016" name="Nat. Commun.">
        <title>Thousands of microbial genomes shed light on interconnected biogeochemical processes in an aquifer system.</title>
        <authorList>
            <person name="Anantharaman K."/>
            <person name="Brown C.T."/>
            <person name="Hug L.A."/>
            <person name="Sharon I."/>
            <person name="Castelle C.J."/>
            <person name="Probst A.J."/>
            <person name="Thomas B.C."/>
            <person name="Singh A."/>
            <person name="Wilkins M.J."/>
            <person name="Karaoz U."/>
            <person name="Brodie E.L."/>
            <person name="Williams K.H."/>
            <person name="Hubbard S.S."/>
            <person name="Banfield J.F."/>
        </authorList>
    </citation>
    <scope>NUCLEOTIDE SEQUENCE [LARGE SCALE GENOMIC DNA]</scope>
</reference>
<dbReference type="Pfam" id="PF13196">
    <property type="entry name" value="DUF4012"/>
    <property type="match status" value="1"/>
</dbReference>
<evidence type="ECO:0000313" key="3">
    <source>
        <dbReference type="Proteomes" id="UP000177324"/>
    </source>
</evidence>
<organism evidence="2 3">
    <name type="scientific">Candidatus Chisholmbacteria bacterium RIFCSPHIGHO2_01_FULL_48_12</name>
    <dbReference type="NCBI Taxonomy" id="1797589"/>
    <lineage>
        <taxon>Bacteria</taxon>
        <taxon>Candidatus Chisholmiibacteriota</taxon>
    </lineage>
</organism>
<evidence type="ECO:0000313" key="2">
    <source>
        <dbReference type="EMBL" id="OGY17626.1"/>
    </source>
</evidence>
<protein>
    <recommendedName>
        <fullName evidence="4">DUF4012 domain-containing protein</fullName>
    </recommendedName>
</protein>
<dbReference type="STRING" id="1797589.A2784_03975"/>
<keyword evidence="1" id="KW-0472">Membrane</keyword>
<keyword evidence="1" id="KW-1133">Transmembrane helix</keyword>
<sequence length="632" mass="70330">MDHPQDPPGYVQQVVNPPKVHWWKIAILILVLLIALGVAIAVPTLKTLNLAKDTLNLARETYTLGKNQDLVAANTKLTATKLQLERTRTQYQVLKWTKFIPLIGAYWQDGNHFLTAGLAGIDSAQIIGSALEPYADVLGFKGQGSFLGGTAEDRIVTAVQTLEKVMPEIDKVADKLKTAENELAQINPRRYPREVKGKPIRSLVAQAQTFSRDAVIAVTDARPVIELLPQVMGVDIERKYLVLFQNDAELRATGGFMTAYGILRLDKGRVNAEKSDDIYALDAKFNQRLKSPDPIKQYLPLVFYWHLRDMNLSPDFKVSMDTFTTYYQTLPGEPAAKQLTGVIAVDTQVLKHLLDVLGLIEVPGFGSFTSDIEPVCNCPQVIYQMELIADRPVATIKDSRKGVIGPMMQTILLKAYGSPKATWPKLVETVVRDINEKHILFYFFEDKFQQAAEGISVAGRVKDYQGDYFHLNDTNFGGAKSNMFVEQAVDQEITISAAGDITKKVTVTYKNPQPPSNCNLEAGQLCLNGTLRDFVRLYVPAGSNLVEALGFEADTVKTSEDLGKTVFEGFFQLQPQSQAKIIFTYKLPGKTTVADYKLLIQKQPGTKAPHYTVTINDQTQEFDLTTDKEVKM</sequence>
<feature type="transmembrane region" description="Helical" evidence="1">
    <location>
        <begin position="20"/>
        <end position="42"/>
    </location>
</feature>
<dbReference type="InterPro" id="IPR025101">
    <property type="entry name" value="DUF4012"/>
</dbReference>
<dbReference type="EMBL" id="MHCH01000017">
    <property type="protein sequence ID" value="OGY17626.1"/>
    <property type="molecule type" value="Genomic_DNA"/>
</dbReference>
<evidence type="ECO:0000256" key="1">
    <source>
        <dbReference type="SAM" id="Phobius"/>
    </source>
</evidence>
<keyword evidence="1" id="KW-0812">Transmembrane</keyword>
<gene>
    <name evidence="2" type="ORF">A2784_03975</name>
</gene>
<comment type="caution">
    <text evidence="2">The sequence shown here is derived from an EMBL/GenBank/DDBJ whole genome shotgun (WGS) entry which is preliminary data.</text>
</comment>
<evidence type="ECO:0008006" key="4">
    <source>
        <dbReference type="Google" id="ProtNLM"/>
    </source>
</evidence>
<proteinExistence type="predicted"/>
<accession>A0A1G1VQF0</accession>
<dbReference type="Proteomes" id="UP000177324">
    <property type="component" value="Unassembled WGS sequence"/>
</dbReference>